<evidence type="ECO:0000256" key="1">
    <source>
        <dbReference type="SAM" id="MobiDB-lite"/>
    </source>
</evidence>
<reference evidence="2" key="1">
    <citation type="journal article" date="2023" name="IMA Fungus">
        <title>Comparative genomic study of the Penicillium genus elucidates a diverse pangenome and 15 lateral gene transfer events.</title>
        <authorList>
            <person name="Petersen C."/>
            <person name="Sorensen T."/>
            <person name="Nielsen M.R."/>
            <person name="Sondergaard T.E."/>
            <person name="Sorensen J.L."/>
            <person name="Fitzpatrick D.A."/>
            <person name="Frisvad J.C."/>
            <person name="Nielsen K.L."/>
        </authorList>
    </citation>
    <scope>NUCLEOTIDE SEQUENCE</scope>
    <source>
        <strain evidence="2">IBT 17514</strain>
    </source>
</reference>
<organism evidence="2 3">
    <name type="scientific">Penicillium malachiteum</name>
    <dbReference type="NCBI Taxonomy" id="1324776"/>
    <lineage>
        <taxon>Eukaryota</taxon>
        <taxon>Fungi</taxon>
        <taxon>Dikarya</taxon>
        <taxon>Ascomycota</taxon>
        <taxon>Pezizomycotina</taxon>
        <taxon>Eurotiomycetes</taxon>
        <taxon>Eurotiomycetidae</taxon>
        <taxon>Eurotiales</taxon>
        <taxon>Aspergillaceae</taxon>
        <taxon>Penicillium</taxon>
    </lineage>
</organism>
<dbReference type="EMBL" id="JAQJAN010000006">
    <property type="protein sequence ID" value="KAJ5727847.1"/>
    <property type="molecule type" value="Genomic_DNA"/>
</dbReference>
<dbReference type="AlphaFoldDB" id="A0AAD6HN45"/>
<sequence>MPRNDAPHSSITHVCDTSSARTQAPGDPPLEEDGLGNSEFNSRHPDWDGYDFVYKMMTVRELCQPITLSEMKENRGFKLAPRGLVYLPTSIGDMSDLDEQKLASCVDLEELMSVAHV</sequence>
<reference evidence="2" key="2">
    <citation type="submission" date="2023-01" db="EMBL/GenBank/DDBJ databases">
        <authorList>
            <person name="Petersen C."/>
        </authorList>
    </citation>
    <scope>NUCLEOTIDE SEQUENCE</scope>
    <source>
        <strain evidence="2">IBT 17514</strain>
    </source>
</reference>
<dbReference type="Proteomes" id="UP001215712">
    <property type="component" value="Unassembled WGS sequence"/>
</dbReference>
<feature type="region of interest" description="Disordered" evidence="1">
    <location>
        <begin position="1"/>
        <end position="45"/>
    </location>
</feature>
<protein>
    <submittedName>
        <fullName evidence="2">Uncharacterized protein</fullName>
    </submittedName>
</protein>
<keyword evidence="3" id="KW-1185">Reference proteome</keyword>
<comment type="caution">
    <text evidence="2">The sequence shown here is derived from an EMBL/GenBank/DDBJ whole genome shotgun (WGS) entry which is preliminary data.</text>
</comment>
<feature type="compositionally biased region" description="Polar residues" evidence="1">
    <location>
        <begin position="7"/>
        <end position="22"/>
    </location>
</feature>
<gene>
    <name evidence="2" type="ORF">N7493_005667</name>
</gene>
<name>A0AAD6HN45_9EURO</name>
<accession>A0AAD6HN45</accession>
<proteinExistence type="predicted"/>
<evidence type="ECO:0000313" key="3">
    <source>
        <dbReference type="Proteomes" id="UP001215712"/>
    </source>
</evidence>
<evidence type="ECO:0000313" key="2">
    <source>
        <dbReference type="EMBL" id="KAJ5727847.1"/>
    </source>
</evidence>